<sequence>MHQQFAVKLLIAQPKERNAARLVDFLNERTGKVVISTNALNEHVLAGLYGAGKVDEAFRQLENSLVKHDSFLLFRSKDNLLYCFG</sequence>
<reference evidence="1" key="1">
    <citation type="submission" date="2019-08" db="EMBL/GenBank/DDBJ databases">
        <authorList>
            <person name="Kucharzyk K."/>
            <person name="Murdoch R.W."/>
            <person name="Higgins S."/>
            <person name="Loffler F."/>
        </authorList>
    </citation>
    <scope>NUCLEOTIDE SEQUENCE</scope>
</reference>
<dbReference type="AlphaFoldDB" id="A0A645D0C6"/>
<accession>A0A645D0C6</accession>
<protein>
    <submittedName>
        <fullName evidence="1">Uncharacterized protein</fullName>
    </submittedName>
</protein>
<gene>
    <name evidence="1" type="ORF">SDC9_130012</name>
</gene>
<comment type="caution">
    <text evidence="1">The sequence shown here is derived from an EMBL/GenBank/DDBJ whole genome shotgun (WGS) entry which is preliminary data.</text>
</comment>
<dbReference type="EMBL" id="VSSQ01031881">
    <property type="protein sequence ID" value="MPM82950.1"/>
    <property type="molecule type" value="Genomic_DNA"/>
</dbReference>
<organism evidence="1">
    <name type="scientific">bioreactor metagenome</name>
    <dbReference type="NCBI Taxonomy" id="1076179"/>
    <lineage>
        <taxon>unclassified sequences</taxon>
        <taxon>metagenomes</taxon>
        <taxon>ecological metagenomes</taxon>
    </lineage>
</organism>
<name>A0A645D0C6_9ZZZZ</name>
<proteinExistence type="predicted"/>
<evidence type="ECO:0000313" key="1">
    <source>
        <dbReference type="EMBL" id="MPM82950.1"/>
    </source>
</evidence>